<evidence type="ECO:0000313" key="2">
    <source>
        <dbReference type="Proteomes" id="UP000596742"/>
    </source>
</evidence>
<sequence length="328" mass="37386">MLSTSSSGFSTDKRDVMEPKCLFESSRDPVEALESDCKRQLRKSVYRSPLQLLIDELEDEVHVKSVEFESAKEHLKSLEKKFTNPNIKIDKTKSQCGQCHMRLGHTKRNCELGVCEGPQMCNDLDKHDVEKKQFCDASTTVKNITKDLEKVKQNLHLKKQTYENTCDTFFNKHYRGIIPKDLDSAARCFGQILEKYQKDNRGPTEKPKNPIQRFMEERGVEFPKFKTPQTTTTTTSSTVTSASAPPVQYMPTYGYYPMGPMPMPYQFNASPLMMNQRRMPVGSPLPMTVCNPTQSPSFGCTEMDTVGPDAFDDESEYIACLPPKKRKL</sequence>
<accession>A0A8B6EXE5</accession>
<dbReference type="EMBL" id="UYJE01005874">
    <property type="protein sequence ID" value="VDI41260.1"/>
    <property type="molecule type" value="Genomic_DNA"/>
</dbReference>
<keyword evidence="2" id="KW-1185">Reference proteome</keyword>
<comment type="caution">
    <text evidence="1">The sequence shown here is derived from an EMBL/GenBank/DDBJ whole genome shotgun (WGS) entry which is preliminary data.</text>
</comment>
<dbReference type="Proteomes" id="UP000596742">
    <property type="component" value="Unassembled WGS sequence"/>
</dbReference>
<dbReference type="OrthoDB" id="10203048at2759"/>
<proteinExistence type="predicted"/>
<organism evidence="1 2">
    <name type="scientific">Mytilus galloprovincialis</name>
    <name type="common">Mediterranean mussel</name>
    <dbReference type="NCBI Taxonomy" id="29158"/>
    <lineage>
        <taxon>Eukaryota</taxon>
        <taxon>Metazoa</taxon>
        <taxon>Spiralia</taxon>
        <taxon>Lophotrochozoa</taxon>
        <taxon>Mollusca</taxon>
        <taxon>Bivalvia</taxon>
        <taxon>Autobranchia</taxon>
        <taxon>Pteriomorphia</taxon>
        <taxon>Mytilida</taxon>
        <taxon>Mytiloidea</taxon>
        <taxon>Mytilidae</taxon>
        <taxon>Mytilinae</taxon>
        <taxon>Mytilus</taxon>
    </lineage>
</organism>
<gene>
    <name evidence="1" type="ORF">MGAL_10B018782</name>
</gene>
<reference evidence="1" key="1">
    <citation type="submission" date="2018-11" db="EMBL/GenBank/DDBJ databases">
        <authorList>
            <person name="Alioto T."/>
            <person name="Alioto T."/>
        </authorList>
    </citation>
    <scope>NUCLEOTIDE SEQUENCE</scope>
</reference>
<evidence type="ECO:0000313" key="1">
    <source>
        <dbReference type="EMBL" id="VDI41260.1"/>
    </source>
</evidence>
<protein>
    <submittedName>
        <fullName evidence="1">Uncharacterized protein</fullName>
    </submittedName>
</protein>
<name>A0A8B6EXE5_MYTGA</name>
<dbReference type="AlphaFoldDB" id="A0A8B6EXE5"/>